<dbReference type="Gene3D" id="3.30.1460.10">
    <property type="match status" value="1"/>
</dbReference>
<protein>
    <submittedName>
        <fullName evidence="1">Type III secretion system chaperone</fullName>
    </submittedName>
</protein>
<dbReference type="EMBL" id="JAUOZU010000018">
    <property type="protein sequence ID" value="MDO6966465.1"/>
    <property type="molecule type" value="Genomic_DNA"/>
</dbReference>
<proteinExistence type="predicted"/>
<dbReference type="Proteomes" id="UP001174932">
    <property type="component" value="Unassembled WGS sequence"/>
</dbReference>
<gene>
    <name evidence="1" type="ORF">Q4481_21130</name>
</gene>
<dbReference type="InterPro" id="IPR010261">
    <property type="entry name" value="Tir_chaperone"/>
</dbReference>
<keyword evidence="2" id="KW-1185">Reference proteome</keyword>
<dbReference type="RefSeq" id="WP_304378393.1">
    <property type="nucleotide sequence ID" value="NZ_JAUOZU010000018.1"/>
</dbReference>
<reference evidence="1" key="1">
    <citation type="journal article" date="2015" name="Int. J. Syst. Evol. Microbiol.">
        <title>Rhizobium alvei sp. nov., isolated from a freshwater river.</title>
        <authorList>
            <person name="Sheu S.Y."/>
            <person name="Huang H.W."/>
            <person name="Young C.C."/>
            <person name="Chen W.M."/>
        </authorList>
    </citation>
    <scope>NUCLEOTIDE SEQUENCE</scope>
    <source>
        <strain evidence="1">TNR-22</strain>
    </source>
</reference>
<comment type="caution">
    <text evidence="1">The sequence shown here is derived from an EMBL/GenBank/DDBJ whole genome shotgun (WGS) entry which is preliminary data.</text>
</comment>
<reference evidence="1" key="2">
    <citation type="submission" date="2023-07" db="EMBL/GenBank/DDBJ databases">
        <authorList>
            <person name="Shen H."/>
        </authorList>
    </citation>
    <scope>NUCLEOTIDE SEQUENCE</scope>
    <source>
        <strain evidence="1">TNR-22</strain>
    </source>
</reference>
<sequence>MRDVRDALEALKDIVGAPTLEFDGVGRAELIIEDQISLYIFRISDHELELTAYTTATDRYVSVEQLQALLRLNSIDKGLRAARFALDARGVPFLCQRVDVQLVDREALDRLVLDFVKTVMTFRDVDLTIAKDPGSPVRADDLSKDGEGGPLIRV</sequence>
<name>A0ABT8YSI5_9HYPH</name>
<evidence type="ECO:0000313" key="2">
    <source>
        <dbReference type="Proteomes" id="UP001174932"/>
    </source>
</evidence>
<accession>A0ABT8YSI5</accession>
<dbReference type="Pfam" id="PF05932">
    <property type="entry name" value="CesT"/>
    <property type="match status" value="1"/>
</dbReference>
<organism evidence="1 2">
    <name type="scientific">Rhizobium alvei</name>
    <dbReference type="NCBI Taxonomy" id="1132659"/>
    <lineage>
        <taxon>Bacteria</taxon>
        <taxon>Pseudomonadati</taxon>
        <taxon>Pseudomonadota</taxon>
        <taxon>Alphaproteobacteria</taxon>
        <taxon>Hyphomicrobiales</taxon>
        <taxon>Rhizobiaceae</taxon>
        <taxon>Rhizobium/Agrobacterium group</taxon>
        <taxon>Rhizobium</taxon>
    </lineage>
</organism>
<evidence type="ECO:0000313" key="1">
    <source>
        <dbReference type="EMBL" id="MDO6966465.1"/>
    </source>
</evidence>
<dbReference type="CDD" id="cd16364">
    <property type="entry name" value="T3SC_I-like"/>
    <property type="match status" value="1"/>
</dbReference>
<dbReference type="SUPFAM" id="SSF69635">
    <property type="entry name" value="Type III secretory system chaperone-like"/>
    <property type="match status" value="1"/>
</dbReference>